<dbReference type="Gene3D" id="1.10.8.290">
    <property type="entry name" value="uncharacterized protein sp1917 domain"/>
    <property type="match status" value="1"/>
</dbReference>
<dbReference type="Pfam" id="PF09966">
    <property type="entry name" value="DUF2200"/>
    <property type="match status" value="1"/>
</dbReference>
<keyword evidence="2" id="KW-1185">Reference proteome</keyword>
<dbReference type="InterPro" id="IPR023204">
    <property type="entry name" value="SP1917_dom_sf"/>
</dbReference>
<organism evidence="1 2">
    <name type="scientific">Alteraurantiacibacter palmitatis</name>
    <dbReference type="NCBI Taxonomy" id="2054628"/>
    <lineage>
        <taxon>Bacteria</taxon>
        <taxon>Pseudomonadati</taxon>
        <taxon>Pseudomonadota</taxon>
        <taxon>Alphaproteobacteria</taxon>
        <taxon>Sphingomonadales</taxon>
        <taxon>Erythrobacteraceae</taxon>
        <taxon>Alteraurantiacibacter</taxon>
    </lineage>
</organism>
<gene>
    <name evidence="1" type="ORF">ACFODU_14320</name>
</gene>
<dbReference type="InterPro" id="IPR014580">
    <property type="entry name" value="UCP033199"/>
</dbReference>
<dbReference type="Proteomes" id="UP001595456">
    <property type="component" value="Unassembled WGS sequence"/>
</dbReference>
<evidence type="ECO:0000313" key="2">
    <source>
        <dbReference type="Proteomes" id="UP001595456"/>
    </source>
</evidence>
<accession>A0ABV7EAQ6</accession>
<sequence length="116" mass="12759">MSHRIYAMTFARIHAALLAKVERKGRNRAELDAVIGWLTGYDATGIAQAVEDGRDMGAFFASAPAPNPARMDVTGVVCGVRVENVEEPLMRDIRVLDKLVDELAKGRPLAKILRQQ</sequence>
<protein>
    <submittedName>
        <fullName evidence="1">DUF2200 domain-containing protein</fullName>
    </submittedName>
</protein>
<name>A0ABV7EAQ6_9SPHN</name>
<dbReference type="EMBL" id="JBHRST010000022">
    <property type="protein sequence ID" value="MFC3098968.1"/>
    <property type="molecule type" value="Genomic_DNA"/>
</dbReference>
<evidence type="ECO:0000313" key="1">
    <source>
        <dbReference type="EMBL" id="MFC3098968.1"/>
    </source>
</evidence>
<proteinExistence type="predicted"/>
<comment type="caution">
    <text evidence="1">The sequence shown here is derived from an EMBL/GenBank/DDBJ whole genome shotgun (WGS) entry which is preliminary data.</text>
</comment>
<reference evidence="2" key="1">
    <citation type="journal article" date="2019" name="Int. J. Syst. Evol. Microbiol.">
        <title>The Global Catalogue of Microorganisms (GCM) 10K type strain sequencing project: providing services to taxonomists for standard genome sequencing and annotation.</title>
        <authorList>
            <consortium name="The Broad Institute Genomics Platform"/>
            <consortium name="The Broad Institute Genome Sequencing Center for Infectious Disease"/>
            <person name="Wu L."/>
            <person name="Ma J."/>
        </authorList>
    </citation>
    <scope>NUCLEOTIDE SEQUENCE [LARGE SCALE GENOMIC DNA]</scope>
    <source>
        <strain evidence="2">KCTC 52607</strain>
    </source>
</reference>
<dbReference type="RefSeq" id="WP_336924553.1">
    <property type="nucleotide sequence ID" value="NZ_JBANRO010000001.1"/>
</dbReference>